<protein>
    <recommendedName>
        <fullName evidence="1">Tc1-like transposase DDE domain-containing protein</fullName>
    </recommendedName>
</protein>
<reference evidence="2 3" key="1">
    <citation type="journal article" date="2019" name="Sci. Rep.">
        <title>Orb-weaving spider Araneus ventricosus genome elucidates the spidroin gene catalogue.</title>
        <authorList>
            <person name="Kono N."/>
            <person name="Nakamura H."/>
            <person name="Ohtoshi R."/>
            <person name="Moran D.A.P."/>
            <person name="Shinohara A."/>
            <person name="Yoshida Y."/>
            <person name="Fujiwara M."/>
            <person name="Mori M."/>
            <person name="Tomita M."/>
            <person name="Arakawa K."/>
        </authorList>
    </citation>
    <scope>NUCLEOTIDE SEQUENCE [LARGE SCALE GENOMIC DNA]</scope>
</reference>
<proteinExistence type="predicted"/>
<dbReference type="AlphaFoldDB" id="A0A4Y2BX12"/>
<evidence type="ECO:0000313" key="2">
    <source>
        <dbReference type="EMBL" id="GBL96712.1"/>
    </source>
</evidence>
<dbReference type="OrthoDB" id="6467801at2759"/>
<dbReference type="EMBL" id="BGPR01000123">
    <property type="protein sequence ID" value="GBL96712.1"/>
    <property type="molecule type" value="Genomic_DNA"/>
</dbReference>
<name>A0A4Y2BX12_ARAVE</name>
<evidence type="ECO:0000313" key="3">
    <source>
        <dbReference type="Proteomes" id="UP000499080"/>
    </source>
</evidence>
<gene>
    <name evidence="2" type="ORF">AVEN_111849_1</name>
</gene>
<dbReference type="GO" id="GO:0003676">
    <property type="term" value="F:nucleic acid binding"/>
    <property type="evidence" value="ECO:0007669"/>
    <property type="project" value="InterPro"/>
</dbReference>
<dbReference type="Gene3D" id="3.30.420.10">
    <property type="entry name" value="Ribonuclease H-like superfamily/Ribonuclease H"/>
    <property type="match status" value="1"/>
</dbReference>
<sequence length="123" mass="14343">MITAGHATPHASRIATKWLHEHSSDFRLFHWPPKSPGMNVIEDIWDALLHAVEKRSPSPRTPMDLLTALQDSWCEFPPRFLQTLVESMPRRFASLLRDRGARHDIKKVYQFFWLLSVCVTCFN</sequence>
<keyword evidence="3" id="KW-1185">Reference proteome</keyword>
<accession>A0A4Y2BX12</accession>
<organism evidence="2 3">
    <name type="scientific">Araneus ventricosus</name>
    <name type="common">Orbweaver spider</name>
    <name type="synonym">Epeira ventricosa</name>
    <dbReference type="NCBI Taxonomy" id="182803"/>
    <lineage>
        <taxon>Eukaryota</taxon>
        <taxon>Metazoa</taxon>
        <taxon>Ecdysozoa</taxon>
        <taxon>Arthropoda</taxon>
        <taxon>Chelicerata</taxon>
        <taxon>Arachnida</taxon>
        <taxon>Araneae</taxon>
        <taxon>Araneomorphae</taxon>
        <taxon>Entelegynae</taxon>
        <taxon>Araneoidea</taxon>
        <taxon>Araneidae</taxon>
        <taxon>Araneus</taxon>
    </lineage>
</organism>
<feature type="domain" description="Tc1-like transposase DDE" evidence="1">
    <location>
        <begin position="7"/>
        <end position="55"/>
    </location>
</feature>
<dbReference type="Pfam" id="PF13358">
    <property type="entry name" value="DDE_3"/>
    <property type="match status" value="1"/>
</dbReference>
<dbReference type="InterPro" id="IPR038717">
    <property type="entry name" value="Tc1-like_DDE_dom"/>
</dbReference>
<comment type="caution">
    <text evidence="2">The sequence shown here is derived from an EMBL/GenBank/DDBJ whole genome shotgun (WGS) entry which is preliminary data.</text>
</comment>
<evidence type="ECO:0000259" key="1">
    <source>
        <dbReference type="Pfam" id="PF13358"/>
    </source>
</evidence>
<dbReference type="Proteomes" id="UP000499080">
    <property type="component" value="Unassembled WGS sequence"/>
</dbReference>
<dbReference type="InterPro" id="IPR036397">
    <property type="entry name" value="RNaseH_sf"/>
</dbReference>